<evidence type="ECO:0000313" key="2">
    <source>
        <dbReference type="Proteomes" id="UP000887575"/>
    </source>
</evidence>
<organism evidence="2 3">
    <name type="scientific">Mesorhabditis belari</name>
    <dbReference type="NCBI Taxonomy" id="2138241"/>
    <lineage>
        <taxon>Eukaryota</taxon>
        <taxon>Metazoa</taxon>
        <taxon>Ecdysozoa</taxon>
        <taxon>Nematoda</taxon>
        <taxon>Chromadorea</taxon>
        <taxon>Rhabditida</taxon>
        <taxon>Rhabditina</taxon>
        <taxon>Rhabditomorpha</taxon>
        <taxon>Rhabditoidea</taxon>
        <taxon>Rhabditidae</taxon>
        <taxon>Mesorhabditinae</taxon>
        <taxon>Mesorhabditis</taxon>
    </lineage>
</organism>
<dbReference type="AlphaFoldDB" id="A0AAF3FAN2"/>
<sequence length="224" mass="25554">MEIAKLKVLLASLFLLNSILGDSNEPNGTHPEDDIIPIPRFVPKEKPNFDKIGFSLILILIRKYMIEVNCWKSCHRWLLDELNGDEKSPNERFADPCECKKPLDHYGDDCFSATWMLRLMSGSFSSEPTDLPGVSWLGPGDTRYIEMLKAKNISFSNFFFEMRRYMVAAGGWEKCQDAIAHLSETDLSATLSPKDCTCRLLGQGKESRFLYDLYLLGATMCYRL</sequence>
<evidence type="ECO:0000313" key="3">
    <source>
        <dbReference type="WBParaSite" id="MBELARI_LOCUS2954"/>
    </source>
</evidence>
<reference evidence="3" key="1">
    <citation type="submission" date="2024-02" db="UniProtKB">
        <authorList>
            <consortium name="WormBaseParasite"/>
        </authorList>
    </citation>
    <scope>IDENTIFICATION</scope>
</reference>
<name>A0AAF3FAN2_9BILA</name>
<dbReference type="WBParaSite" id="MBELARI_LOCUS2954">
    <property type="protein sequence ID" value="MBELARI_LOCUS2954"/>
    <property type="gene ID" value="MBELARI_LOCUS2954"/>
</dbReference>
<keyword evidence="1" id="KW-0732">Signal</keyword>
<dbReference type="Proteomes" id="UP000887575">
    <property type="component" value="Unassembled WGS sequence"/>
</dbReference>
<proteinExistence type="predicted"/>
<accession>A0AAF3FAN2</accession>
<keyword evidence="2" id="KW-1185">Reference proteome</keyword>
<feature type="signal peptide" evidence="1">
    <location>
        <begin position="1"/>
        <end position="21"/>
    </location>
</feature>
<evidence type="ECO:0000256" key="1">
    <source>
        <dbReference type="SAM" id="SignalP"/>
    </source>
</evidence>
<protein>
    <submittedName>
        <fullName evidence="3">Uncharacterized protein</fullName>
    </submittedName>
</protein>
<feature type="chain" id="PRO_5042111800" evidence="1">
    <location>
        <begin position="22"/>
        <end position="224"/>
    </location>
</feature>